<proteinExistence type="inferred from homology"/>
<evidence type="ECO:0000256" key="4">
    <source>
        <dbReference type="ARBA" id="ARBA00022842"/>
    </source>
</evidence>
<comment type="similarity">
    <text evidence="9">Belongs to the thiamine-phosphate synthase family.</text>
</comment>
<feature type="binding site" evidence="9">
    <location>
        <begin position="36"/>
        <end position="40"/>
    </location>
    <ligand>
        <name>4-amino-2-methyl-5-(diphosphooxymethyl)pyrimidine</name>
        <dbReference type="ChEBI" id="CHEBI:57841"/>
    </ligand>
</feature>
<comment type="caution">
    <text evidence="9">Lacks conserved residue(s) required for the propagation of feature annotation.</text>
</comment>
<feature type="binding site" evidence="9">
    <location>
        <position position="136"/>
    </location>
    <ligand>
        <name>4-amino-2-methyl-5-(diphosphooxymethyl)pyrimidine</name>
        <dbReference type="ChEBI" id="CHEBI:57841"/>
    </ligand>
</feature>
<dbReference type="GO" id="GO:0009228">
    <property type="term" value="P:thiamine biosynthetic process"/>
    <property type="evidence" value="ECO:0007669"/>
    <property type="project" value="UniProtKB-KW"/>
</dbReference>
<evidence type="ECO:0000256" key="3">
    <source>
        <dbReference type="ARBA" id="ARBA00022723"/>
    </source>
</evidence>
<dbReference type="RefSeq" id="WP_136821073.1">
    <property type="nucleotide sequence ID" value="NZ_BMJX01000003.1"/>
</dbReference>
<feature type="binding site" evidence="9">
    <location>
        <position position="167"/>
    </location>
    <ligand>
        <name>2-[(2R,5Z)-2-carboxy-4-methylthiazol-5(2H)-ylidene]ethyl phosphate</name>
        <dbReference type="ChEBI" id="CHEBI:62899"/>
    </ligand>
</feature>
<evidence type="ECO:0000256" key="2">
    <source>
        <dbReference type="ARBA" id="ARBA00022679"/>
    </source>
</evidence>
<evidence type="ECO:0000259" key="10">
    <source>
        <dbReference type="Pfam" id="PF02581"/>
    </source>
</evidence>
<comment type="catalytic activity">
    <reaction evidence="6 9">
        <text>4-methyl-5-(2-phosphooxyethyl)-thiazole + 4-amino-2-methyl-5-(diphosphooxymethyl)pyrimidine + H(+) = thiamine phosphate + diphosphate</text>
        <dbReference type="Rhea" id="RHEA:22328"/>
        <dbReference type="ChEBI" id="CHEBI:15378"/>
        <dbReference type="ChEBI" id="CHEBI:33019"/>
        <dbReference type="ChEBI" id="CHEBI:37575"/>
        <dbReference type="ChEBI" id="CHEBI:57841"/>
        <dbReference type="ChEBI" id="CHEBI:58296"/>
        <dbReference type="EC" id="2.5.1.3"/>
    </reaction>
</comment>
<evidence type="ECO:0000313" key="12">
    <source>
        <dbReference type="Proteomes" id="UP000309872"/>
    </source>
</evidence>
<dbReference type="Pfam" id="PF02581">
    <property type="entry name" value="TMP-TENI"/>
    <property type="match status" value="1"/>
</dbReference>
<feature type="binding site" evidence="9">
    <location>
        <position position="68"/>
    </location>
    <ligand>
        <name>4-amino-2-methyl-5-(diphosphooxymethyl)pyrimidine</name>
        <dbReference type="ChEBI" id="CHEBI:57841"/>
    </ligand>
</feature>
<evidence type="ECO:0000256" key="9">
    <source>
        <dbReference type="HAMAP-Rule" id="MF_00097"/>
    </source>
</evidence>
<keyword evidence="12" id="KW-1185">Reference proteome</keyword>
<keyword evidence="5 9" id="KW-0784">Thiamine biosynthesis</keyword>
<feature type="binding site" evidence="9">
    <location>
        <position position="107"/>
    </location>
    <ligand>
        <name>4-amino-2-methyl-5-(diphosphooxymethyl)pyrimidine</name>
        <dbReference type="ChEBI" id="CHEBI:57841"/>
    </ligand>
</feature>
<comment type="cofactor">
    <cofactor evidence="9">
        <name>Mg(2+)</name>
        <dbReference type="ChEBI" id="CHEBI:18420"/>
    </cofactor>
    <text evidence="9">Binds 1 Mg(2+) ion per subunit.</text>
</comment>
<keyword evidence="3 9" id="KW-0479">Metal-binding</keyword>
<dbReference type="InterPro" id="IPR036206">
    <property type="entry name" value="ThiamineP_synth_sf"/>
</dbReference>
<dbReference type="AlphaFoldDB" id="A0A4U0H443"/>
<evidence type="ECO:0000256" key="5">
    <source>
        <dbReference type="ARBA" id="ARBA00022977"/>
    </source>
</evidence>
<evidence type="ECO:0000256" key="1">
    <source>
        <dbReference type="ARBA" id="ARBA00005165"/>
    </source>
</evidence>
<comment type="pathway">
    <text evidence="1 9">Cofactor biosynthesis; thiamine diphosphate biosynthesis; thiamine phosphate from 4-amino-2-methyl-5-diphosphomethylpyrimidine and 4-methyl-5-(2-phosphoethyl)-thiazole: step 1/1.</text>
</comment>
<dbReference type="EC" id="2.5.1.3" evidence="9"/>
<keyword evidence="4 9" id="KW-0460">Magnesium</keyword>
<feature type="binding site" evidence="9">
    <location>
        <position position="69"/>
    </location>
    <ligand>
        <name>Mg(2+)</name>
        <dbReference type="ChEBI" id="CHEBI:18420"/>
    </ligand>
</feature>
<comment type="caution">
    <text evidence="11">The sequence shown here is derived from an EMBL/GenBank/DDBJ whole genome shotgun (WGS) entry which is preliminary data.</text>
</comment>
<dbReference type="Gene3D" id="3.20.20.70">
    <property type="entry name" value="Aldolase class I"/>
    <property type="match status" value="1"/>
</dbReference>
<gene>
    <name evidence="9" type="primary">thiE</name>
    <name evidence="11" type="ORF">FAZ19_12645</name>
</gene>
<reference evidence="11 12" key="1">
    <citation type="submission" date="2019-04" db="EMBL/GenBank/DDBJ databases">
        <title>Sphingobacterium olei sp. nov., isolated from oil-contaminated soil.</title>
        <authorList>
            <person name="Liu B."/>
        </authorList>
    </citation>
    <scope>NUCLEOTIDE SEQUENCE [LARGE SCALE GENOMIC DNA]</scope>
    <source>
        <strain evidence="11 12">Y3L14</strain>
    </source>
</reference>
<evidence type="ECO:0000313" key="11">
    <source>
        <dbReference type="EMBL" id="TJY65944.1"/>
    </source>
</evidence>
<dbReference type="InterPro" id="IPR013785">
    <property type="entry name" value="Aldolase_TIM"/>
</dbReference>
<dbReference type="GO" id="GO:0000287">
    <property type="term" value="F:magnesium ion binding"/>
    <property type="evidence" value="ECO:0007669"/>
    <property type="project" value="UniProtKB-UniRule"/>
</dbReference>
<dbReference type="GO" id="GO:0004789">
    <property type="term" value="F:thiamine-phosphate diphosphorylase activity"/>
    <property type="evidence" value="ECO:0007669"/>
    <property type="project" value="UniProtKB-UniRule"/>
</dbReference>
<dbReference type="HAMAP" id="MF_00097">
    <property type="entry name" value="TMP_synthase"/>
    <property type="match status" value="1"/>
</dbReference>
<name>A0A4U0H443_9SPHI</name>
<sequence length="218" mass="23840">MERNIERLQFISQGDTAEQQITSIHHALDVGVKWIQLRFKNQEEKAVWILAEQVKRLCIQYGAKCIINDWVSVAEYVNADGVHLGLQDIDISTARLQLGKVAIIGGTANTIADLQQRISKGCDYIGLGPYAYTSTKERLSPILGSAGYHTISSQLGYANIPIIAVGGIKTADLLSLQSTGVHGVALSTELLNANFAQVVQMKQILSQFKAHNDVAHSR</sequence>
<accession>A0A4U0H443</accession>
<organism evidence="11 12">
    <name type="scientific">Sphingobacterium alkalisoli</name>
    <dbReference type="NCBI Taxonomy" id="1874115"/>
    <lineage>
        <taxon>Bacteria</taxon>
        <taxon>Pseudomonadati</taxon>
        <taxon>Bacteroidota</taxon>
        <taxon>Sphingobacteriia</taxon>
        <taxon>Sphingobacteriales</taxon>
        <taxon>Sphingobacteriaceae</taxon>
        <taxon>Sphingobacterium</taxon>
    </lineage>
</organism>
<evidence type="ECO:0000256" key="8">
    <source>
        <dbReference type="ARBA" id="ARBA00047883"/>
    </source>
</evidence>
<dbReference type="GO" id="GO:0009229">
    <property type="term" value="P:thiamine diphosphate biosynthetic process"/>
    <property type="evidence" value="ECO:0007669"/>
    <property type="project" value="UniProtKB-UniRule"/>
</dbReference>
<dbReference type="CDD" id="cd00564">
    <property type="entry name" value="TMP_TenI"/>
    <property type="match status" value="1"/>
</dbReference>
<feature type="binding site" evidence="9">
    <location>
        <begin position="133"/>
        <end position="135"/>
    </location>
    <ligand>
        <name>2-[(2R,5Z)-2-carboxy-4-methylthiazol-5(2H)-ylidene]ethyl phosphate</name>
        <dbReference type="ChEBI" id="CHEBI:62899"/>
    </ligand>
</feature>
<feature type="binding site" evidence="9">
    <location>
        <position position="88"/>
    </location>
    <ligand>
        <name>Mg(2+)</name>
        <dbReference type="ChEBI" id="CHEBI:18420"/>
    </ligand>
</feature>
<dbReference type="InterPro" id="IPR034291">
    <property type="entry name" value="TMP_synthase"/>
</dbReference>
<feature type="domain" description="Thiamine phosphate synthase/TenI" evidence="10">
    <location>
        <begin position="12"/>
        <end position="188"/>
    </location>
</feature>
<comment type="catalytic activity">
    <reaction evidence="7 9">
        <text>2-(2-carboxy-4-methylthiazol-5-yl)ethyl phosphate + 4-amino-2-methyl-5-(diphosphooxymethyl)pyrimidine + 2 H(+) = thiamine phosphate + CO2 + diphosphate</text>
        <dbReference type="Rhea" id="RHEA:47848"/>
        <dbReference type="ChEBI" id="CHEBI:15378"/>
        <dbReference type="ChEBI" id="CHEBI:16526"/>
        <dbReference type="ChEBI" id="CHEBI:33019"/>
        <dbReference type="ChEBI" id="CHEBI:37575"/>
        <dbReference type="ChEBI" id="CHEBI:57841"/>
        <dbReference type="ChEBI" id="CHEBI:62890"/>
        <dbReference type="EC" id="2.5.1.3"/>
    </reaction>
</comment>
<dbReference type="PANTHER" id="PTHR20857">
    <property type="entry name" value="THIAMINE-PHOSPHATE PYROPHOSPHORYLASE"/>
    <property type="match status" value="1"/>
</dbReference>
<protein>
    <recommendedName>
        <fullName evidence="9">Thiamine-phosphate synthase</fullName>
        <shortName evidence="9">TP synthase</shortName>
        <shortName evidence="9">TPS</shortName>
        <ecNumber evidence="9">2.5.1.3</ecNumber>
    </recommendedName>
    <alternativeName>
        <fullName evidence="9">Thiamine-phosphate pyrophosphorylase</fullName>
        <shortName evidence="9">TMP pyrophosphorylase</shortName>
        <shortName evidence="9">TMP-PPase</shortName>
    </alternativeName>
</protein>
<comment type="function">
    <text evidence="9">Condenses 4-methyl-5-(beta-hydroxyethyl)thiazole monophosphate (THZ-P) and 2-methyl-4-amino-5-hydroxymethyl pyrimidine pyrophosphate (HMP-PP) to form thiamine monophosphate (TMP).</text>
</comment>
<comment type="catalytic activity">
    <reaction evidence="8 9">
        <text>2-[(2R,5Z)-2-carboxy-4-methylthiazol-5(2H)-ylidene]ethyl phosphate + 4-amino-2-methyl-5-(diphosphooxymethyl)pyrimidine + 2 H(+) = thiamine phosphate + CO2 + diphosphate</text>
        <dbReference type="Rhea" id="RHEA:47844"/>
        <dbReference type="ChEBI" id="CHEBI:15378"/>
        <dbReference type="ChEBI" id="CHEBI:16526"/>
        <dbReference type="ChEBI" id="CHEBI:33019"/>
        <dbReference type="ChEBI" id="CHEBI:37575"/>
        <dbReference type="ChEBI" id="CHEBI:57841"/>
        <dbReference type="ChEBI" id="CHEBI:62899"/>
        <dbReference type="EC" id="2.5.1.3"/>
    </reaction>
</comment>
<dbReference type="UniPathway" id="UPA00060">
    <property type="reaction ID" value="UER00141"/>
</dbReference>
<keyword evidence="2 9" id="KW-0808">Transferase</keyword>
<dbReference type="OrthoDB" id="9812206at2"/>
<dbReference type="PANTHER" id="PTHR20857:SF15">
    <property type="entry name" value="THIAMINE-PHOSPHATE SYNTHASE"/>
    <property type="match status" value="1"/>
</dbReference>
<evidence type="ECO:0000256" key="7">
    <source>
        <dbReference type="ARBA" id="ARBA00047851"/>
    </source>
</evidence>
<dbReference type="EMBL" id="SUKA01000003">
    <property type="protein sequence ID" value="TJY65944.1"/>
    <property type="molecule type" value="Genomic_DNA"/>
</dbReference>
<evidence type="ECO:0000256" key="6">
    <source>
        <dbReference type="ARBA" id="ARBA00047334"/>
    </source>
</evidence>
<dbReference type="Proteomes" id="UP000309872">
    <property type="component" value="Unassembled WGS sequence"/>
</dbReference>
<dbReference type="GO" id="GO:0005737">
    <property type="term" value="C:cytoplasm"/>
    <property type="evidence" value="ECO:0007669"/>
    <property type="project" value="TreeGrafter"/>
</dbReference>
<dbReference type="InterPro" id="IPR022998">
    <property type="entry name" value="ThiamineP_synth_TenI"/>
</dbReference>
<dbReference type="SUPFAM" id="SSF51391">
    <property type="entry name" value="Thiamin phosphate synthase"/>
    <property type="match status" value="1"/>
</dbReference>